<keyword evidence="1" id="KW-0175">Coiled coil</keyword>
<dbReference type="AlphaFoldDB" id="A0AAE3EH10"/>
<dbReference type="InterPro" id="IPR046865">
    <property type="entry name" value="FapA_b_solenoid"/>
</dbReference>
<dbReference type="Pfam" id="PF03961">
    <property type="entry name" value="FapA"/>
    <property type="match status" value="1"/>
</dbReference>
<dbReference type="EMBL" id="JAINWA010000001">
    <property type="protein sequence ID" value="MCD1653483.1"/>
    <property type="molecule type" value="Genomic_DNA"/>
</dbReference>
<comment type="caution">
    <text evidence="3">The sequence shown here is derived from an EMBL/GenBank/DDBJ whole genome shotgun (WGS) entry which is preliminary data.</text>
</comment>
<feature type="coiled-coil region" evidence="1">
    <location>
        <begin position="363"/>
        <end position="409"/>
    </location>
</feature>
<proteinExistence type="predicted"/>
<sequence>MEDETRAEHTETDILYIRQGDQKDGYAEVRVQTDKAAAYATLYPPTPGGAFLTWGTVSQRIADFGIVRGVLEDNIQEAIFKANSTHQPVKDVLIARGEDPVTEIPEHFVIRKDLLERKPEIDPDLARVDWHSISAFSIVNAKDPIARRIPKVDGKNGWNIFGEERDFPVKNMSAFSAGGGVIDHPQGLFAGKSGRLSIDSSGSISIEEVLVLKKGVDFSTGNITFPGDVILQGKVADGFKIYTGGSLIAADVVDVTEVVTRKDFIVQGGIEGKSTGAARVGRNLKAKYIQNCRVAVRGDIEVSGSIVQSKVFAMGSIRMGDAGKIIGCECIAIGSVSALDIGNPRGARTWIRCGTDFTVQQELDIANEQLKVIAVKLQKAEEIYRDEPLEDIKKYIDELKARKSDIINRIPTYLPRIDKNDEAAVIVKGTAYPGAEIEICHVPYKVTKAVKQTVFKLDKLRGTIVTEPYKKS</sequence>
<name>A0AAE3EH10_9SPIR</name>
<feature type="domain" description="Flagellar Assembly Protein A N-terminal region" evidence="2">
    <location>
        <begin position="28"/>
        <end position="199"/>
    </location>
</feature>
<dbReference type="Proteomes" id="UP001198163">
    <property type="component" value="Unassembled WGS sequence"/>
</dbReference>
<evidence type="ECO:0000256" key="1">
    <source>
        <dbReference type="SAM" id="Coils"/>
    </source>
</evidence>
<dbReference type="Pfam" id="PF20250">
    <property type="entry name" value="FapA_N"/>
    <property type="match status" value="1"/>
</dbReference>
<dbReference type="InterPro" id="IPR046866">
    <property type="entry name" value="FapA_N"/>
</dbReference>
<protein>
    <submittedName>
        <fullName evidence="3">FapA family protein</fullName>
    </submittedName>
</protein>
<keyword evidence="4" id="KW-1185">Reference proteome</keyword>
<dbReference type="PANTHER" id="PTHR38032">
    <property type="entry name" value="POLYMERASE-RELATED"/>
    <property type="match status" value="1"/>
</dbReference>
<evidence type="ECO:0000313" key="4">
    <source>
        <dbReference type="Proteomes" id="UP001198163"/>
    </source>
</evidence>
<accession>A0AAE3EH10</accession>
<reference evidence="3" key="1">
    <citation type="submission" date="2021-08" db="EMBL/GenBank/DDBJ databases">
        <title>Comparative analyses of Brucepasteria parasyntrophica and Teretinema zuelzerae.</title>
        <authorList>
            <person name="Song Y."/>
            <person name="Brune A."/>
        </authorList>
    </citation>
    <scope>NUCLEOTIDE SEQUENCE</scope>
    <source>
        <strain evidence="3">DSM 1903</strain>
    </source>
</reference>
<organism evidence="3 4">
    <name type="scientific">Teretinema zuelzerae</name>
    <dbReference type="NCBI Taxonomy" id="156"/>
    <lineage>
        <taxon>Bacteria</taxon>
        <taxon>Pseudomonadati</taxon>
        <taxon>Spirochaetota</taxon>
        <taxon>Spirochaetia</taxon>
        <taxon>Spirochaetales</taxon>
        <taxon>Treponemataceae</taxon>
        <taxon>Teretinema</taxon>
    </lineage>
</organism>
<gene>
    <name evidence="3" type="ORF">K7J14_02065</name>
</gene>
<dbReference type="PANTHER" id="PTHR38032:SF1">
    <property type="entry name" value="RNA-BINDING PROTEIN KHPB N-TERMINAL DOMAIN-CONTAINING PROTEIN"/>
    <property type="match status" value="1"/>
</dbReference>
<evidence type="ECO:0000313" key="3">
    <source>
        <dbReference type="EMBL" id="MCD1653483.1"/>
    </source>
</evidence>
<dbReference type="InterPro" id="IPR005646">
    <property type="entry name" value="FapA"/>
</dbReference>
<evidence type="ECO:0000259" key="2">
    <source>
        <dbReference type="Pfam" id="PF20250"/>
    </source>
</evidence>
<dbReference type="RefSeq" id="WP_230752512.1">
    <property type="nucleotide sequence ID" value="NZ_JAINWA010000001.1"/>
</dbReference>